<evidence type="ECO:0000313" key="1">
    <source>
        <dbReference type="EMBL" id="SFH79809.1"/>
    </source>
</evidence>
<dbReference type="Proteomes" id="UP000198649">
    <property type="component" value="Unassembled WGS sequence"/>
</dbReference>
<name>A0A1I3CZW1_9ACTN</name>
<dbReference type="AlphaFoldDB" id="A0A1I3CZW1"/>
<evidence type="ECO:0000313" key="2">
    <source>
        <dbReference type="Proteomes" id="UP000198649"/>
    </source>
</evidence>
<dbReference type="OrthoDB" id="5517693at2"/>
<keyword evidence="2" id="KW-1185">Reference proteome</keyword>
<organism evidence="1 2">
    <name type="scientific">Nocardioides psychrotolerans</name>
    <dbReference type="NCBI Taxonomy" id="1005945"/>
    <lineage>
        <taxon>Bacteria</taxon>
        <taxon>Bacillati</taxon>
        <taxon>Actinomycetota</taxon>
        <taxon>Actinomycetes</taxon>
        <taxon>Propionibacteriales</taxon>
        <taxon>Nocardioidaceae</taxon>
        <taxon>Nocardioides</taxon>
    </lineage>
</organism>
<protein>
    <submittedName>
        <fullName evidence="1">Transcriptional regulator, AbiEi antitoxin, Type IV TA system</fullName>
    </submittedName>
</protein>
<dbReference type="EMBL" id="FOQG01000002">
    <property type="protein sequence ID" value="SFH79809.1"/>
    <property type="molecule type" value="Genomic_DNA"/>
</dbReference>
<dbReference type="STRING" id="1005945.SAMN05216561_102286"/>
<sequence length="315" mass="35360">MAPHHIVSTLPTRPFTLADAQDAGVERSQLSRLTIDGELRRMLNGVYVPSYVADSVGLRCEALRLVVPADVFICDRTAAWLHGATGALAPGEHQGVPLVSMFRASDAGRVRNPITDSGERRIRPSDVMELHGLRVTTPLRTALDLGRLQRTVDLRLAGLDAMLRLGLFSHDELLAEVSRFDKQRGVVVLRVLALRADGGAASFAESALRNRWCDAGLPRPQTQIPIEVDGVVRFFLDMGIEDWLLAAEYDGEEWHGEEHAEHDDSRRTWLETERAWQIEVFRKEHTFGHHQDAEQRLHRCAAAARAMLDRRRTFT</sequence>
<dbReference type="RefSeq" id="WP_091110442.1">
    <property type="nucleotide sequence ID" value="NZ_BKAF01000004.1"/>
</dbReference>
<reference evidence="1 2" key="1">
    <citation type="submission" date="2016-10" db="EMBL/GenBank/DDBJ databases">
        <authorList>
            <person name="de Groot N.N."/>
        </authorList>
    </citation>
    <scope>NUCLEOTIDE SEQUENCE [LARGE SCALE GENOMIC DNA]</scope>
    <source>
        <strain evidence="1 2">CGMCC 1.11156</strain>
    </source>
</reference>
<accession>A0A1I3CZW1</accession>
<gene>
    <name evidence="1" type="ORF">SAMN05216561_102286</name>
</gene>
<proteinExistence type="predicted"/>